<dbReference type="InterPro" id="IPR023198">
    <property type="entry name" value="PGP-like_dom2"/>
</dbReference>
<dbReference type="SUPFAM" id="SSF56784">
    <property type="entry name" value="HAD-like"/>
    <property type="match status" value="1"/>
</dbReference>
<dbReference type="Gene3D" id="3.40.50.1000">
    <property type="entry name" value="HAD superfamily/HAD-like"/>
    <property type="match status" value="1"/>
</dbReference>
<dbReference type="InterPro" id="IPR051540">
    <property type="entry name" value="S-2-haloacid_dehalogenase"/>
</dbReference>
<dbReference type="OrthoDB" id="2363873at2759"/>
<dbReference type="InterPro" id="IPR006439">
    <property type="entry name" value="HAD-SF_hydro_IA"/>
</dbReference>
<evidence type="ECO:0000256" key="2">
    <source>
        <dbReference type="ARBA" id="ARBA00022801"/>
    </source>
</evidence>
<keyword evidence="4" id="KW-1185">Reference proteome</keyword>
<dbReference type="STRING" id="650164.K5VBA5"/>
<dbReference type="PANTHER" id="PTHR43316:SF3">
    <property type="entry name" value="HALOACID DEHALOGENASE, TYPE II (AFU_ORTHOLOGUE AFUA_2G07750)-RELATED"/>
    <property type="match status" value="1"/>
</dbReference>
<name>K5VBA5_PHACS</name>
<dbReference type="InterPro" id="IPR006328">
    <property type="entry name" value="2-HAD"/>
</dbReference>
<dbReference type="GO" id="GO:0016791">
    <property type="term" value="F:phosphatase activity"/>
    <property type="evidence" value="ECO:0007669"/>
    <property type="project" value="UniProtKB-ARBA"/>
</dbReference>
<reference evidence="3 4" key="1">
    <citation type="journal article" date="2012" name="BMC Genomics">
        <title>Comparative genomics of the white-rot fungi, Phanerochaete carnosa and P. chrysosporium, to elucidate the genetic basis of the distinct wood types they colonize.</title>
        <authorList>
            <person name="Suzuki H."/>
            <person name="MacDonald J."/>
            <person name="Syed K."/>
            <person name="Salamov A."/>
            <person name="Hori C."/>
            <person name="Aerts A."/>
            <person name="Henrissat B."/>
            <person name="Wiebenga A."/>
            <person name="vanKuyk P.A."/>
            <person name="Barry K."/>
            <person name="Lindquist E."/>
            <person name="LaButti K."/>
            <person name="Lapidus A."/>
            <person name="Lucas S."/>
            <person name="Coutinho P."/>
            <person name="Gong Y."/>
            <person name="Samejima M."/>
            <person name="Mahadevan R."/>
            <person name="Abou-Zaid M."/>
            <person name="de Vries R.P."/>
            <person name="Igarashi K."/>
            <person name="Yadav J.S."/>
            <person name="Grigoriev I.V."/>
            <person name="Master E.R."/>
        </authorList>
    </citation>
    <scope>NUCLEOTIDE SEQUENCE [LARGE SCALE GENOMIC DNA]</scope>
    <source>
        <strain evidence="3 4">HHB-10118-sp</strain>
    </source>
</reference>
<protein>
    <recommendedName>
        <fullName evidence="5">Haloacid dehalogenase</fullName>
    </recommendedName>
</protein>
<dbReference type="NCBIfam" id="TIGR01428">
    <property type="entry name" value="HAD_type_II"/>
    <property type="match status" value="1"/>
</dbReference>
<dbReference type="Gene3D" id="1.10.150.240">
    <property type="entry name" value="Putative phosphatase, domain 2"/>
    <property type="match status" value="1"/>
</dbReference>
<comment type="similarity">
    <text evidence="1">Belongs to the HAD-like hydrolase superfamily. S-2-haloalkanoic acid dehalogenase family.</text>
</comment>
<dbReference type="KEGG" id="pco:PHACADRAFT_246020"/>
<dbReference type="GeneID" id="18913705"/>
<dbReference type="InterPro" id="IPR036412">
    <property type="entry name" value="HAD-like_sf"/>
</dbReference>
<dbReference type="InParanoid" id="K5VBA5"/>
<dbReference type="PANTHER" id="PTHR43316">
    <property type="entry name" value="HYDROLASE, HALOACID DELAHOGENASE-RELATED"/>
    <property type="match status" value="1"/>
</dbReference>
<proteinExistence type="inferred from homology"/>
<evidence type="ECO:0008006" key="5">
    <source>
        <dbReference type="Google" id="ProtNLM"/>
    </source>
</evidence>
<dbReference type="RefSeq" id="XP_007389658.1">
    <property type="nucleotide sequence ID" value="XM_007389596.1"/>
</dbReference>
<dbReference type="HOGENOM" id="CLU_045011_3_0_1"/>
<dbReference type="NCBIfam" id="TIGR01493">
    <property type="entry name" value="HAD-SF-IA-v2"/>
    <property type="match status" value="1"/>
</dbReference>
<dbReference type="InterPro" id="IPR023214">
    <property type="entry name" value="HAD_sf"/>
</dbReference>
<evidence type="ECO:0000256" key="1">
    <source>
        <dbReference type="ARBA" id="ARBA00008106"/>
    </source>
</evidence>
<organism evidence="3 4">
    <name type="scientific">Phanerochaete carnosa (strain HHB-10118-sp)</name>
    <name type="common">White-rot fungus</name>
    <name type="synonym">Peniophora carnosa</name>
    <dbReference type="NCBI Taxonomy" id="650164"/>
    <lineage>
        <taxon>Eukaryota</taxon>
        <taxon>Fungi</taxon>
        <taxon>Dikarya</taxon>
        <taxon>Basidiomycota</taxon>
        <taxon>Agaricomycotina</taxon>
        <taxon>Agaricomycetes</taxon>
        <taxon>Polyporales</taxon>
        <taxon>Phanerochaetaceae</taxon>
        <taxon>Phanerochaete</taxon>
    </lineage>
</organism>
<dbReference type="Proteomes" id="UP000008370">
    <property type="component" value="Unassembled WGS sequence"/>
</dbReference>
<dbReference type="GO" id="GO:0019120">
    <property type="term" value="F:hydrolase activity, acting on acid halide bonds, in C-halide compounds"/>
    <property type="evidence" value="ECO:0007669"/>
    <property type="project" value="InterPro"/>
</dbReference>
<evidence type="ECO:0000313" key="3">
    <source>
        <dbReference type="EMBL" id="EKM60181.1"/>
    </source>
</evidence>
<keyword evidence="2" id="KW-0378">Hydrolase</keyword>
<dbReference type="AlphaFoldDB" id="K5VBA5"/>
<gene>
    <name evidence="3" type="ORF">PHACADRAFT_246020</name>
</gene>
<dbReference type="Pfam" id="PF00702">
    <property type="entry name" value="Hydrolase"/>
    <property type="match status" value="1"/>
</dbReference>
<evidence type="ECO:0000313" key="4">
    <source>
        <dbReference type="Proteomes" id="UP000008370"/>
    </source>
</evidence>
<sequence length="259" mass="29264">MAHPLEGVDVFLFDVFGTVVDWQNSVAQELRTKHYDGMLELDWIAFAQEWRKGYITNTKRIAQGGEGPGNIDTLHRQILDSLLARPEWEALGKLWDEEKRKEVNLVWHQLSGWKDTTLGLYALKRHAIIGTLSNGNVRLLVDMAKYADLPWDVVFSGELLGSYKPNPKVYLSALSHLSLADAPEKVALVAAHIYDLRSAASHGYKTVYIPRETEDIDMRDDLKRHEVKSKADGGEVDLVVNSFEELAEVVAKVKRSKLL</sequence>
<dbReference type="EMBL" id="JH930468">
    <property type="protein sequence ID" value="EKM60181.1"/>
    <property type="molecule type" value="Genomic_DNA"/>
</dbReference>
<accession>K5VBA5</accession>